<keyword evidence="3" id="KW-0223">Dioxygenase</keyword>
<dbReference type="EMBL" id="JAADJG010000868">
    <property type="protein sequence ID" value="KAF4435152.1"/>
    <property type="molecule type" value="Genomic_DNA"/>
</dbReference>
<keyword evidence="4" id="KW-0560">Oxidoreductase</keyword>
<dbReference type="GO" id="GO:0005506">
    <property type="term" value="F:iron ion binding"/>
    <property type="evidence" value="ECO:0007669"/>
    <property type="project" value="InterPro"/>
</dbReference>
<dbReference type="GO" id="GO:0004656">
    <property type="term" value="F:procollagen-proline 4-dioxygenase activity"/>
    <property type="evidence" value="ECO:0007669"/>
    <property type="project" value="TreeGrafter"/>
</dbReference>
<evidence type="ECO:0000313" key="9">
    <source>
        <dbReference type="Proteomes" id="UP000605986"/>
    </source>
</evidence>
<evidence type="ECO:0000256" key="1">
    <source>
        <dbReference type="ARBA" id="ARBA00001961"/>
    </source>
</evidence>
<dbReference type="InterPro" id="IPR005123">
    <property type="entry name" value="Oxoglu/Fe-dep_dioxygenase_dom"/>
</dbReference>
<dbReference type="InterPro" id="IPR044862">
    <property type="entry name" value="Pro_4_hyd_alph_FE2OG_OXY"/>
</dbReference>
<dbReference type="PANTHER" id="PTHR10869:SF246">
    <property type="entry name" value="TRANSMEMBRANE PROLYL 4-HYDROXYLASE"/>
    <property type="match status" value="1"/>
</dbReference>
<evidence type="ECO:0000256" key="6">
    <source>
        <dbReference type="SAM" id="SignalP"/>
    </source>
</evidence>
<dbReference type="PANTHER" id="PTHR10869">
    <property type="entry name" value="PROLYL 4-HYDROXYLASE ALPHA SUBUNIT"/>
    <property type="match status" value="1"/>
</dbReference>
<name>A0A8H4NQL1_9HYPO</name>
<dbReference type="InterPro" id="IPR006620">
    <property type="entry name" value="Pro_4_hyd_alph"/>
</dbReference>
<evidence type="ECO:0000256" key="4">
    <source>
        <dbReference type="ARBA" id="ARBA00023002"/>
    </source>
</evidence>
<reference evidence="8" key="1">
    <citation type="submission" date="2020-01" db="EMBL/GenBank/DDBJ databases">
        <title>Identification and distribution of gene clusters putatively required for synthesis of sphingolipid metabolism inhibitors in phylogenetically diverse species of the filamentous fungus Fusarium.</title>
        <authorList>
            <person name="Kim H.-S."/>
            <person name="Busman M."/>
            <person name="Brown D.W."/>
            <person name="Divon H."/>
            <person name="Uhlig S."/>
            <person name="Proctor R.H."/>
        </authorList>
    </citation>
    <scope>NUCLEOTIDE SEQUENCE</scope>
    <source>
        <strain evidence="8">NRRL 53441</strain>
    </source>
</reference>
<dbReference type="OrthoDB" id="420380at2759"/>
<evidence type="ECO:0000313" key="8">
    <source>
        <dbReference type="EMBL" id="KAF4435152.1"/>
    </source>
</evidence>
<dbReference type="Pfam" id="PF13640">
    <property type="entry name" value="2OG-FeII_Oxy_3"/>
    <property type="match status" value="1"/>
</dbReference>
<proteinExistence type="predicted"/>
<dbReference type="InterPro" id="IPR045054">
    <property type="entry name" value="P4HA-like"/>
</dbReference>
<dbReference type="FunFam" id="2.60.120.620:FF:000027">
    <property type="entry name" value="Oxidoreductase, 2OG-Fe(II) oxygenase family family"/>
    <property type="match status" value="1"/>
</dbReference>
<organism evidence="8 9">
    <name type="scientific">Fusarium austroafricanum</name>
    <dbReference type="NCBI Taxonomy" id="2364996"/>
    <lineage>
        <taxon>Eukaryota</taxon>
        <taxon>Fungi</taxon>
        <taxon>Dikarya</taxon>
        <taxon>Ascomycota</taxon>
        <taxon>Pezizomycotina</taxon>
        <taxon>Sordariomycetes</taxon>
        <taxon>Hypocreomycetidae</taxon>
        <taxon>Hypocreales</taxon>
        <taxon>Nectriaceae</taxon>
        <taxon>Fusarium</taxon>
        <taxon>Fusarium concolor species complex</taxon>
    </lineage>
</organism>
<evidence type="ECO:0000256" key="3">
    <source>
        <dbReference type="ARBA" id="ARBA00022964"/>
    </source>
</evidence>
<keyword evidence="6" id="KW-0732">Signal</keyword>
<dbReference type="Gene3D" id="2.60.120.620">
    <property type="entry name" value="q2cbj1_9rhob like domain"/>
    <property type="match status" value="1"/>
</dbReference>
<keyword evidence="5" id="KW-0408">Iron</keyword>
<dbReference type="SMART" id="SM00702">
    <property type="entry name" value="P4Hc"/>
    <property type="match status" value="1"/>
</dbReference>
<sequence length="274" mass="31157">MFQYVIGLVAILLVFSNPISDFFYPDRTTRNNEVSSRPKFNESLLAIDLPNATVPECAPDGYVARIVSREPLIIYLENFLSAQERSHLLEISEPIFVPSTITNNGEATHRDASVRDSRVALIPRTDPIRCIESRARALQGWRSDFWIERMRTQRYGPGGHYNHHFDWSSNAWGWGRVSSLMAWVEGSDDLKGGGTEFPLVKRPMEKEWCRFIECAAEGQEEGHMNVTFKVVPGNAVYWENFAADGRGYEETWHAGLPVQEGTKTGLNIWSFGRI</sequence>
<keyword evidence="2" id="KW-0479">Metal-binding</keyword>
<evidence type="ECO:0000256" key="2">
    <source>
        <dbReference type="ARBA" id="ARBA00022723"/>
    </source>
</evidence>
<evidence type="ECO:0000256" key="5">
    <source>
        <dbReference type="ARBA" id="ARBA00023004"/>
    </source>
</evidence>
<evidence type="ECO:0000259" key="7">
    <source>
        <dbReference type="PROSITE" id="PS51471"/>
    </source>
</evidence>
<keyword evidence="9" id="KW-1185">Reference proteome</keyword>
<comment type="caution">
    <text evidence="8">The sequence shown here is derived from an EMBL/GenBank/DDBJ whole genome shotgun (WGS) entry which is preliminary data.</text>
</comment>
<accession>A0A8H4NQL1</accession>
<feature type="chain" id="PRO_5034804476" description="Fe2OG dioxygenase domain-containing protein" evidence="6">
    <location>
        <begin position="17"/>
        <end position="274"/>
    </location>
</feature>
<dbReference type="GO" id="GO:0031418">
    <property type="term" value="F:L-ascorbic acid binding"/>
    <property type="evidence" value="ECO:0007669"/>
    <property type="project" value="InterPro"/>
</dbReference>
<dbReference type="AlphaFoldDB" id="A0A8H4NQL1"/>
<feature type="signal peptide" evidence="6">
    <location>
        <begin position="1"/>
        <end position="16"/>
    </location>
</feature>
<dbReference type="Proteomes" id="UP000605986">
    <property type="component" value="Unassembled WGS sequence"/>
</dbReference>
<protein>
    <recommendedName>
        <fullName evidence="7">Fe2OG dioxygenase domain-containing protein</fullName>
    </recommendedName>
</protein>
<gene>
    <name evidence="8" type="ORF">F53441_13574</name>
</gene>
<dbReference type="GO" id="GO:0005783">
    <property type="term" value="C:endoplasmic reticulum"/>
    <property type="evidence" value="ECO:0007669"/>
    <property type="project" value="TreeGrafter"/>
</dbReference>
<feature type="domain" description="Fe2OG dioxygenase" evidence="7">
    <location>
        <begin position="146"/>
        <end position="274"/>
    </location>
</feature>
<dbReference type="PROSITE" id="PS51471">
    <property type="entry name" value="FE2OG_OXY"/>
    <property type="match status" value="1"/>
</dbReference>
<comment type="cofactor">
    <cofactor evidence="1">
        <name>L-ascorbate</name>
        <dbReference type="ChEBI" id="CHEBI:38290"/>
    </cofactor>
</comment>